<gene>
    <name evidence="1" type="ORF">ACFSUN_04370</name>
</gene>
<sequence length="64" mass="7464">MRTRKQNAFVEQTTKLLEEQSLRDYFLAGALAFAETLSWDEIFGQFVGSFYEVLRRRELDSAIA</sequence>
<name>A0ABW5PXE7_9BACI</name>
<evidence type="ECO:0000313" key="2">
    <source>
        <dbReference type="Proteomes" id="UP001597451"/>
    </source>
</evidence>
<comment type="caution">
    <text evidence="1">The sequence shown here is derived from an EMBL/GenBank/DDBJ whole genome shotgun (WGS) entry which is preliminary data.</text>
</comment>
<protein>
    <submittedName>
        <fullName evidence="1">Uncharacterized protein</fullName>
    </submittedName>
</protein>
<dbReference type="EMBL" id="JBHUMX010000009">
    <property type="protein sequence ID" value="MFD2628017.1"/>
    <property type="molecule type" value="Genomic_DNA"/>
</dbReference>
<evidence type="ECO:0000313" key="1">
    <source>
        <dbReference type="EMBL" id="MFD2628017.1"/>
    </source>
</evidence>
<proteinExistence type="predicted"/>
<dbReference type="RefSeq" id="WP_379560698.1">
    <property type="nucleotide sequence ID" value="NZ_JBHUMX010000009.1"/>
</dbReference>
<reference evidence="2" key="1">
    <citation type="journal article" date="2019" name="Int. J. Syst. Evol. Microbiol.">
        <title>The Global Catalogue of Microorganisms (GCM) 10K type strain sequencing project: providing services to taxonomists for standard genome sequencing and annotation.</title>
        <authorList>
            <consortium name="The Broad Institute Genomics Platform"/>
            <consortium name="The Broad Institute Genome Sequencing Center for Infectious Disease"/>
            <person name="Wu L."/>
            <person name="Ma J."/>
        </authorList>
    </citation>
    <scope>NUCLEOTIDE SEQUENCE [LARGE SCALE GENOMIC DNA]</scope>
    <source>
        <strain evidence="2">TISTR 1858</strain>
    </source>
</reference>
<accession>A0ABW5PXE7</accession>
<organism evidence="1 2">
    <name type="scientific">Oceanobacillus kapialis</name>
    <dbReference type="NCBI Taxonomy" id="481353"/>
    <lineage>
        <taxon>Bacteria</taxon>
        <taxon>Bacillati</taxon>
        <taxon>Bacillota</taxon>
        <taxon>Bacilli</taxon>
        <taxon>Bacillales</taxon>
        <taxon>Bacillaceae</taxon>
        <taxon>Oceanobacillus</taxon>
    </lineage>
</organism>
<dbReference type="Proteomes" id="UP001597451">
    <property type="component" value="Unassembled WGS sequence"/>
</dbReference>
<keyword evidence="2" id="KW-1185">Reference proteome</keyword>